<comment type="subcellular location">
    <subcellularLocation>
        <location evidence="1">Cell membrane</location>
        <topology evidence="1">Multi-pass membrane protein</topology>
    </subcellularLocation>
</comment>
<organism evidence="8 9">
    <name type="scientific">Catenulispora subtropica</name>
    <dbReference type="NCBI Taxonomy" id="450798"/>
    <lineage>
        <taxon>Bacteria</taxon>
        <taxon>Bacillati</taxon>
        <taxon>Actinomycetota</taxon>
        <taxon>Actinomycetes</taxon>
        <taxon>Catenulisporales</taxon>
        <taxon>Catenulisporaceae</taxon>
        <taxon>Catenulispora</taxon>
    </lineage>
</organism>
<feature type="transmembrane region" description="Helical" evidence="6">
    <location>
        <begin position="200"/>
        <end position="222"/>
    </location>
</feature>
<evidence type="ECO:0000256" key="2">
    <source>
        <dbReference type="ARBA" id="ARBA00022475"/>
    </source>
</evidence>
<protein>
    <recommendedName>
        <fullName evidence="7">ABC3 transporter permease C-terminal domain-containing protein</fullName>
    </recommendedName>
</protein>
<comment type="caution">
    <text evidence="8">The sequence shown here is derived from an EMBL/GenBank/DDBJ whole genome shotgun (WGS) entry which is preliminary data.</text>
</comment>
<evidence type="ECO:0000259" key="7">
    <source>
        <dbReference type="Pfam" id="PF02687"/>
    </source>
</evidence>
<name>A0ABP5C3M8_9ACTN</name>
<keyword evidence="2" id="KW-1003">Cell membrane</keyword>
<dbReference type="Pfam" id="PF02687">
    <property type="entry name" value="FtsX"/>
    <property type="match status" value="2"/>
</dbReference>
<feature type="domain" description="ABC3 transporter permease C-terminal" evidence="7">
    <location>
        <begin position="337"/>
        <end position="441"/>
    </location>
</feature>
<dbReference type="PANTHER" id="PTHR30287">
    <property type="entry name" value="MEMBRANE COMPONENT OF PREDICTED ABC SUPERFAMILY METABOLITE UPTAKE TRANSPORTER"/>
    <property type="match status" value="1"/>
</dbReference>
<feature type="transmembrane region" description="Helical" evidence="6">
    <location>
        <begin position="234"/>
        <end position="253"/>
    </location>
</feature>
<dbReference type="Proteomes" id="UP001499854">
    <property type="component" value="Unassembled WGS sequence"/>
</dbReference>
<evidence type="ECO:0000313" key="8">
    <source>
        <dbReference type="EMBL" id="GAA1957092.1"/>
    </source>
</evidence>
<feature type="transmembrane region" description="Helical" evidence="6">
    <location>
        <begin position="416"/>
        <end position="439"/>
    </location>
</feature>
<evidence type="ECO:0000256" key="5">
    <source>
        <dbReference type="ARBA" id="ARBA00023136"/>
    </source>
</evidence>
<gene>
    <name evidence="8" type="ORF">GCM10009838_11310</name>
</gene>
<evidence type="ECO:0000256" key="6">
    <source>
        <dbReference type="SAM" id="Phobius"/>
    </source>
</evidence>
<keyword evidence="3 6" id="KW-0812">Transmembrane</keyword>
<evidence type="ECO:0000256" key="4">
    <source>
        <dbReference type="ARBA" id="ARBA00022989"/>
    </source>
</evidence>
<feature type="transmembrane region" description="Helical" evidence="6">
    <location>
        <begin position="21"/>
        <end position="41"/>
    </location>
</feature>
<feature type="domain" description="ABC3 transporter permease C-terminal" evidence="7">
    <location>
        <begin position="65"/>
        <end position="183"/>
    </location>
</feature>
<dbReference type="PANTHER" id="PTHR30287:SF1">
    <property type="entry name" value="INNER MEMBRANE PROTEIN"/>
    <property type="match status" value="1"/>
</dbReference>
<feature type="transmembrane region" description="Helical" evidence="6">
    <location>
        <begin position="328"/>
        <end position="349"/>
    </location>
</feature>
<feature type="transmembrane region" description="Helical" evidence="6">
    <location>
        <begin position="370"/>
        <end position="396"/>
    </location>
</feature>
<keyword evidence="4 6" id="KW-1133">Transmembrane helix</keyword>
<evidence type="ECO:0000313" key="9">
    <source>
        <dbReference type="Proteomes" id="UP001499854"/>
    </source>
</evidence>
<feature type="transmembrane region" description="Helical" evidence="6">
    <location>
        <begin position="157"/>
        <end position="179"/>
    </location>
</feature>
<accession>A0ABP5C3M8</accession>
<dbReference type="InterPro" id="IPR038766">
    <property type="entry name" value="Membrane_comp_ABC_pdt"/>
</dbReference>
<feature type="transmembrane region" description="Helical" evidence="6">
    <location>
        <begin position="61"/>
        <end position="86"/>
    </location>
</feature>
<proteinExistence type="predicted"/>
<sequence>MTSGITLQALRRHRWAFLGPAATQTIAATVISAAIMAARSMDTAPLTKPQRHSLISPDVGAMNGVFIGSSVYMSILLVGVAMNLVISRQTRDIALLRAVGATPARIRRSAALQAAIVALPSSALGYGLGTLAGNAWISALRSHDILPPQVTFHPDLLALPIVAGIELATSVLGSLVAAIRPARVRPARALTDSATGRPRIGVFRTLLGVLLLAGGVVLAGLISKLDAKNAGDAAFFVMLALCVGVGLLGPILLRAIVGLARPLATALGGSGTATIAADNIAVLSRPLSGALVPLVLAIGFAIVKVSMHTTAAHITGTADAATDVWLDYAGTSVYCVFAASAALNTLITVMAGRRRALAVTRLAGADRPRILGIVGVEAAIVLGTALALAIGVGMVTLAPMLHAQFHTWLPYMPPSYLFAGILLTGVVVVGGMLVPAALLSRRRPIEVVMAVE</sequence>
<evidence type="ECO:0000256" key="3">
    <source>
        <dbReference type="ARBA" id="ARBA00022692"/>
    </source>
</evidence>
<keyword evidence="5 6" id="KW-0472">Membrane</keyword>
<dbReference type="RefSeq" id="WP_344655844.1">
    <property type="nucleotide sequence ID" value="NZ_BAAAQM010000004.1"/>
</dbReference>
<dbReference type="InterPro" id="IPR003838">
    <property type="entry name" value="ABC3_permease_C"/>
</dbReference>
<feature type="transmembrane region" description="Helical" evidence="6">
    <location>
        <begin position="290"/>
        <end position="308"/>
    </location>
</feature>
<keyword evidence="9" id="KW-1185">Reference proteome</keyword>
<feature type="transmembrane region" description="Helical" evidence="6">
    <location>
        <begin position="114"/>
        <end position="137"/>
    </location>
</feature>
<evidence type="ECO:0000256" key="1">
    <source>
        <dbReference type="ARBA" id="ARBA00004651"/>
    </source>
</evidence>
<reference evidence="9" key="1">
    <citation type="journal article" date="2019" name="Int. J. Syst. Evol. Microbiol.">
        <title>The Global Catalogue of Microorganisms (GCM) 10K type strain sequencing project: providing services to taxonomists for standard genome sequencing and annotation.</title>
        <authorList>
            <consortium name="The Broad Institute Genomics Platform"/>
            <consortium name="The Broad Institute Genome Sequencing Center for Infectious Disease"/>
            <person name="Wu L."/>
            <person name="Ma J."/>
        </authorList>
    </citation>
    <scope>NUCLEOTIDE SEQUENCE [LARGE SCALE GENOMIC DNA]</scope>
    <source>
        <strain evidence="9">JCM 16013</strain>
    </source>
</reference>
<dbReference type="EMBL" id="BAAAQM010000004">
    <property type="protein sequence ID" value="GAA1957092.1"/>
    <property type="molecule type" value="Genomic_DNA"/>
</dbReference>